<comment type="caution">
    <text evidence="1">The sequence shown here is derived from an EMBL/GenBank/DDBJ whole genome shotgun (WGS) entry which is preliminary data.</text>
</comment>
<sequence>MPMGGDDHAAGNAVGDLGAVIAAQQVQAAIDGGGRARGRQDIPVIDVQGFPVQADFRMPALEIVAPYPVRGRRAPVQQTRFGQNEGAQA</sequence>
<name>A0A9P6XVF1_9FUNG</name>
<evidence type="ECO:0000313" key="1">
    <source>
        <dbReference type="EMBL" id="KAG1533010.1"/>
    </source>
</evidence>
<gene>
    <name evidence="1" type="ORF">G6F50_016011</name>
</gene>
<accession>A0A9P6XVF1</accession>
<keyword evidence="2" id="KW-1185">Reference proteome</keyword>
<dbReference type="Proteomes" id="UP000740926">
    <property type="component" value="Unassembled WGS sequence"/>
</dbReference>
<dbReference type="EMBL" id="JAANIU010009520">
    <property type="protein sequence ID" value="KAG1533010.1"/>
    <property type="molecule type" value="Genomic_DNA"/>
</dbReference>
<organism evidence="1 2">
    <name type="scientific">Rhizopus delemar</name>
    <dbReference type="NCBI Taxonomy" id="936053"/>
    <lineage>
        <taxon>Eukaryota</taxon>
        <taxon>Fungi</taxon>
        <taxon>Fungi incertae sedis</taxon>
        <taxon>Mucoromycota</taxon>
        <taxon>Mucoromycotina</taxon>
        <taxon>Mucoromycetes</taxon>
        <taxon>Mucorales</taxon>
        <taxon>Mucorineae</taxon>
        <taxon>Rhizopodaceae</taxon>
        <taxon>Rhizopus</taxon>
    </lineage>
</organism>
<evidence type="ECO:0000313" key="2">
    <source>
        <dbReference type="Proteomes" id="UP000740926"/>
    </source>
</evidence>
<dbReference type="AlphaFoldDB" id="A0A9P6XVF1"/>
<reference evidence="1 2" key="1">
    <citation type="journal article" date="2020" name="Microb. Genom.">
        <title>Genetic diversity of clinical and environmental Mucorales isolates obtained from an investigation of mucormycosis cases among solid organ transplant recipients.</title>
        <authorList>
            <person name="Nguyen M.H."/>
            <person name="Kaul D."/>
            <person name="Muto C."/>
            <person name="Cheng S.J."/>
            <person name="Richter R.A."/>
            <person name="Bruno V.M."/>
            <person name="Liu G."/>
            <person name="Beyhan S."/>
            <person name="Sundermann A.J."/>
            <person name="Mounaud S."/>
            <person name="Pasculle A.W."/>
            <person name="Nierman W.C."/>
            <person name="Driscoll E."/>
            <person name="Cumbie R."/>
            <person name="Clancy C.J."/>
            <person name="Dupont C.L."/>
        </authorList>
    </citation>
    <scope>NUCLEOTIDE SEQUENCE [LARGE SCALE GENOMIC DNA]</scope>
    <source>
        <strain evidence="1 2">GL24</strain>
    </source>
</reference>
<proteinExistence type="predicted"/>
<protein>
    <submittedName>
        <fullName evidence="1">Uncharacterized protein</fullName>
    </submittedName>
</protein>